<keyword evidence="2" id="KW-1185">Reference proteome</keyword>
<proteinExistence type="predicted"/>
<dbReference type="AlphaFoldDB" id="A0A498SA90"/>
<reference evidence="1 2" key="1">
    <citation type="submission" date="2018-08" db="EMBL/GenBank/DDBJ databases">
        <authorList>
            <person name="Laetsch R D."/>
            <person name="Stevens L."/>
            <person name="Kumar S."/>
            <person name="Blaxter L. M."/>
        </authorList>
    </citation>
    <scope>NUCLEOTIDE SEQUENCE [LARGE SCALE GENOMIC DNA]</scope>
</reference>
<organism evidence="1 2">
    <name type="scientific">Acanthocheilonema viteae</name>
    <name type="common">Filarial nematode worm</name>
    <name type="synonym">Dipetalonema viteae</name>
    <dbReference type="NCBI Taxonomy" id="6277"/>
    <lineage>
        <taxon>Eukaryota</taxon>
        <taxon>Metazoa</taxon>
        <taxon>Ecdysozoa</taxon>
        <taxon>Nematoda</taxon>
        <taxon>Chromadorea</taxon>
        <taxon>Rhabditida</taxon>
        <taxon>Spirurina</taxon>
        <taxon>Spiruromorpha</taxon>
        <taxon>Filarioidea</taxon>
        <taxon>Onchocercidae</taxon>
        <taxon>Acanthocheilonema</taxon>
    </lineage>
</organism>
<evidence type="ECO:0000313" key="1">
    <source>
        <dbReference type="EMBL" id="VBB28490.1"/>
    </source>
</evidence>
<dbReference type="EMBL" id="UPTC01000414">
    <property type="protein sequence ID" value="VBB28490.1"/>
    <property type="molecule type" value="Genomic_DNA"/>
</dbReference>
<evidence type="ECO:0000313" key="2">
    <source>
        <dbReference type="Proteomes" id="UP000276991"/>
    </source>
</evidence>
<name>A0A498SA90_ACAVI</name>
<sequence length="150" mass="17207">MPRTADHIASHLNLFTDRHEPTGSHLYFYQPRQRNSNGSENFDAIRKSGTILSVISTEDVRDEPVLLTIIENANMDGVKHLQTNDAFSKLTYLTGPAIQNRKPKEPKNNNTLSNEMNLTVFDKVLENAWDMDAVKFLRNAAHWKSRMILR</sequence>
<dbReference type="OrthoDB" id="5826371at2759"/>
<protein>
    <submittedName>
        <fullName evidence="1">Uncharacterized protein</fullName>
    </submittedName>
</protein>
<dbReference type="Proteomes" id="UP000276991">
    <property type="component" value="Unassembled WGS sequence"/>
</dbReference>
<dbReference type="STRING" id="6277.A0A498SA90"/>
<gene>
    <name evidence="1" type="ORF">NAV_LOCUS3320</name>
</gene>
<accession>A0A498SA90</accession>